<gene>
    <name evidence="19" type="primary">Contig478.g524</name>
    <name evidence="19" type="ORF">STYLEM_13079</name>
</gene>
<dbReference type="Gene3D" id="2.20.25.20">
    <property type="match status" value="1"/>
</dbReference>
<keyword evidence="12" id="KW-1133">Transmembrane helix</keyword>
<name>A0A078AS36_STYLE</name>
<dbReference type="Pfam" id="PF01485">
    <property type="entry name" value="IBR"/>
    <property type="match status" value="1"/>
</dbReference>
<dbReference type="CDD" id="cd20335">
    <property type="entry name" value="BRcat_RBR"/>
    <property type="match status" value="1"/>
</dbReference>
<dbReference type="GO" id="GO:0043130">
    <property type="term" value="F:ubiquitin binding"/>
    <property type="evidence" value="ECO:0007669"/>
    <property type="project" value="TreeGrafter"/>
</dbReference>
<dbReference type="Proteomes" id="UP000039865">
    <property type="component" value="Unassembled WGS sequence"/>
</dbReference>
<evidence type="ECO:0000256" key="14">
    <source>
        <dbReference type="PROSITE-ProRule" id="PRU00175"/>
    </source>
</evidence>
<dbReference type="FunFam" id="3.30.40.10:FF:000051">
    <property type="entry name" value="RBR-type E3 ubiquitin transferase"/>
    <property type="match status" value="1"/>
</dbReference>
<dbReference type="OMA" id="RYENDIR"/>
<feature type="region of interest" description="Disordered" evidence="16">
    <location>
        <begin position="329"/>
        <end position="349"/>
    </location>
</feature>
<dbReference type="InterPro" id="IPR013083">
    <property type="entry name" value="Znf_RING/FYVE/PHD"/>
</dbReference>
<evidence type="ECO:0000256" key="1">
    <source>
        <dbReference type="ARBA" id="ARBA00001798"/>
    </source>
</evidence>
<comment type="subcellular location">
    <subcellularLocation>
        <location evidence="2">Membrane</location>
        <topology evidence="2">Single-pass membrane protein</topology>
    </subcellularLocation>
</comment>
<evidence type="ECO:0000256" key="11">
    <source>
        <dbReference type="ARBA" id="ARBA00022833"/>
    </source>
</evidence>
<evidence type="ECO:0000256" key="13">
    <source>
        <dbReference type="ARBA" id="ARBA00023136"/>
    </source>
</evidence>
<keyword evidence="8" id="KW-0677">Repeat</keyword>
<dbReference type="SMART" id="SM00184">
    <property type="entry name" value="RING"/>
    <property type="match status" value="1"/>
</dbReference>
<evidence type="ECO:0000256" key="9">
    <source>
        <dbReference type="ARBA" id="ARBA00022771"/>
    </source>
</evidence>
<keyword evidence="13" id="KW-0472">Membrane</keyword>
<dbReference type="Pfam" id="PF22191">
    <property type="entry name" value="IBR_1"/>
    <property type="match status" value="1"/>
</dbReference>
<dbReference type="Pfam" id="PF13639">
    <property type="entry name" value="zf-RING_2"/>
    <property type="match status" value="1"/>
</dbReference>
<protein>
    <recommendedName>
        <fullName evidence="4">RBR-type E3 ubiquitin transferase</fullName>
        <ecNumber evidence="4">2.3.2.31</ecNumber>
    </recommendedName>
</protein>
<comment type="catalytic activity">
    <reaction evidence="1">
        <text>[E2 ubiquitin-conjugating enzyme]-S-ubiquitinyl-L-cysteine + [acceptor protein]-L-lysine = [E2 ubiquitin-conjugating enzyme]-L-cysteine + [acceptor protein]-N(6)-ubiquitinyl-L-lysine.</text>
        <dbReference type="EC" id="2.3.2.31"/>
    </reaction>
</comment>
<dbReference type="GO" id="GO:0097039">
    <property type="term" value="P:protein linear polyubiquitination"/>
    <property type="evidence" value="ECO:0007669"/>
    <property type="project" value="TreeGrafter"/>
</dbReference>
<accession>A0A078AS36</accession>
<dbReference type="SMART" id="SM00647">
    <property type="entry name" value="IBR"/>
    <property type="match status" value="2"/>
</dbReference>
<keyword evidence="11" id="KW-0862">Zinc</keyword>
<feature type="coiled-coil region" evidence="15">
    <location>
        <begin position="407"/>
        <end position="434"/>
    </location>
</feature>
<dbReference type="PROSITE" id="PS51873">
    <property type="entry name" value="TRIAD"/>
    <property type="match status" value="1"/>
</dbReference>
<keyword evidence="9 14" id="KW-0863">Zinc-finger</keyword>
<dbReference type="InterPro" id="IPR002867">
    <property type="entry name" value="IBR_dom"/>
</dbReference>
<evidence type="ECO:0000256" key="8">
    <source>
        <dbReference type="ARBA" id="ARBA00022737"/>
    </source>
</evidence>
<evidence type="ECO:0000256" key="4">
    <source>
        <dbReference type="ARBA" id="ARBA00012251"/>
    </source>
</evidence>
<dbReference type="SUPFAM" id="SSF57850">
    <property type="entry name" value="RING/U-box"/>
    <property type="match status" value="3"/>
</dbReference>
<dbReference type="PANTHER" id="PTHR22770:SF13">
    <property type="entry name" value="RING-TYPE DOMAIN-CONTAINING PROTEIN"/>
    <property type="match status" value="1"/>
</dbReference>
<evidence type="ECO:0000256" key="15">
    <source>
        <dbReference type="SAM" id="Coils"/>
    </source>
</evidence>
<keyword evidence="5" id="KW-0808">Transferase</keyword>
<dbReference type="PROSITE" id="PS50089">
    <property type="entry name" value="ZF_RING_2"/>
    <property type="match status" value="1"/>
</dbReference>
<dbReference type="GO" id="GO:0031090">
    <property type="term" value="C:organelle membrane"/>
    <property type="evidence" value="ECO:0007669"/>
    <property type="project" value="UniProtKB-ARBA"/>
</dbReference>
<dbReference type="PANTHER" id="PTHR22770">
    <property type="entry name" value="UBIQUITIN CONJUGATING ENZYME 7 INTERACTING PROTEIN-RELATED"/>
    <property type="match status" value="1"/>
</dbReference>
<evidence type="ECO:0000256" key="5">
    <source>
        <dbReference type="ARBA" id="ARBA00022679"/>
    </source>
</evidence>
<dbReference type="GO" id="GO:0043161">
    <property type="term" value="P:proteasome-mediated ubiquitin-dependent protein catabolic process"/>
    <property type="evidence" value="ECO:0007669"/>
    <property type="project" value="TreeGrafter"/>
</dbReference>
<dbReference type="InParanoid" id="A0A078AS36"/>
<feature type="compositionally biased region" description="Basic residues" evidence="16">
    <location>
        <begin position="656"/>
        <end position="682"/>
    </location>
</feature>
<dbReference type="InterPro" id="IPR051628">
    <property type="entry name" value="LUBAC_E3_Ligases"/>
</dbReference>
<evidence type="ECO:0000256" key="2">
    <source>
        <dbReference type="ARBA" id="ARBA00004167"/>
    </source>
</evidence>
<feature type="region of interest" description="Disordered" evidence="16">
    <location>
        <begin position="83"/>
        <end position="103"/>
    </location>
</feature>
<reference evidence="19 20" key="1">
    <citation type="submission" date="2014-06" db="EMBL/GenBank/DDBJ databases">
        <authorList>
            <person name="Swart Estienne"/>
        </authorList>
    </citation>
    <scope>NUCLEOTIDE SEQUENCE [LARGE SCALE GENOMIC DNA]</scope>
    <source>
        <strain evidence="19 20">130c</strain>
    </source>
</reference>
<dbReference type="GO" id="GO:0000151">
    <property type="term" value="C:ubiquitin ligase complex"/>
    <property type="evidence" value="ECO:0007669"/>
    <property type="project" value="TreeGrafter"/>
</dbReference>
<dbReference type="AlphaFoldDB" id="A0A078AS36"/>
<organism evidence="19 20">
    <name type="scientific">Stylonychia lemnae</name>
    <name type="common">Ciliate</name>
    <dbReference type="NCBI Taxonomy" id="5949"/>
    <lineage>
        <taxon>Eukaryota</taxon>
        <taxon>Sar</taxon>
        <taxon>Alveolata</taxon>
        <taxon>Ciliophora</taxon>
        <taxon>Intramacronucleata</taxon>
        <taxon>Spirotrichea</taxon>
        <taxon>Stichotrichia</taxon>
        <taxon>Sporadotrichida</taxon>
        <taxon>Oxytrichidae</taxon>
        <taxon>Stylonychinae</taxon>
        <taxon>Stylonychia</taxon>
    </lineage>
</organism>
<evidence type="ECO:0000256" key="3">
    <source>
        <dbReference type="ARBA" id="ARBA00004906"/>
    </source>
</evidence>
<dbReference type="EC" id="2.3.2.31" evidence="4"/>
<evidence type="ECO:0000256" key="7">
    <source>
        <dbReference type="ARBA" id="ARBA00022723"/>
    </source>
</evidence>
<dbReference type="GO" id="GO:0005737">
    <property type="term" value="C:cytoplasm"/>
    <property type="evidence" value="ECO:0007669"/>
    <property type="project" value="UniProtKB-ARBA"/>
</dbReference>
<sequence length="682" mass="79798">MSEKVRAHLYQYLVTIASSKSKLDYEDCFVLGLIMAKFNKNAETLNELVIQMHEQKKKLRGTFVKEDQKFEYRLNVYLQNTQQDKISHNSSQSSETYQLQSKKRKLNELNENQSKPEQHDQYINLPIKPLINLPFQNKAMQLKVSDADIVIEEEDDDDVPNFGINANHNGTGDSYSQDNGNNKYKFRGHYGNNQHNRNSNNNGGGASGLGFISDSDNLEKISDLNRAIESLDNTQFRNSIKAGSGNSDQNELSQELPVNKYNHHQPSSFTPEKAKRYENDIRMRDGVNDHDIEFEDEDDEVLEDQDILDAHIKSEELKLSKEFTFNQDRLTSQQQHNQQPQGSKDADKKIIVKQQQNQLLDMSYADEEDEFLDLLNEEKFFENKMAEQEKRDQELARIGTSSQDSETQRLIKQLQKEDDEAKRNERQNIDQEDNNLTCAVCLDDIVDDNILPLTSCDHFYHKECLESYFRVEIQDRRFPIKCPQDNCGKEIEIMDIQDVLAEDDLKKFDEYNFSKIVDQQEDLSWCPTPDCGYAFFFEEGNYEHDCPKCGISYCLNCRVVFHKKLTCEKYQTQTKNKDQERLNEEKFMQFVKGAKFKQCPKCKFWVEKNDGCDHMTCRCKKQFCYKCGGNYPKCECYVKQMELNRKRQELLEKRRQAAARRKKESKSKTKPNNRGRSRGGRR</sequence>
<dbReference type="InterPro" id="IPR001841">
    <property type="entry name" value="Znf_RING"/>
</dbReference>
<dbReference type="GO" id="GO:0061630">
    <property type="term" value="F:ubiquitin protein ligase activity"/>
    <property type="evidence" value="ECO:0007669"/>
    <property type="project" value="UniProtKB-EC"/>
</dbReference>
<evidence type="ECO:0000259" key="18">
    <source>
        <dbReference type="PROSITE" id="PS51873"/>
    </source>
</evidence>
<dbReference type="Gene3D" id="1.20.120.1750">
    <property type="match status" value="1"/>
</dbReference>
<evidence type="ECO:0000313" key="19">
    <source>
        <dbReference type="EMBL" id="CDW84022.1"/>
    </source>
</evidence>
<evidence type="ECO:0000256" key="6">
    <source>
        <dbReference type="ARBA" id="ARBA00022692"/>
    </source>
</evidence>
<dbReference type="GO" id="GO:0008270">
    <property type="term" value="F:zinc ion binding"/>
    <property type="evidence" value="ECO:0007669"/>
    <property type="project" value="UniProtKB-KW"/>
</dbReference>
<evidence type="ECO:0000313" key="20">
    <source>
        <dbReference type="Proteomes" id="UP000039865"/>
    </source>
</evidence>
<dbReference type="Gene3D" id="3.30.40.10">
    <property type="entry name" value="Zinc/RING finger domain, C3HC4 (zinc finger)"/>
    <property type="match status" value="1"/>
</dbReference>
<keyword evidence="7" id="KW-0479">Metal-binding</keyword>
<dbReference type="InterPro" id="IPR044066">
    <property type="entry name" value="TRIAD_supradom"/>
</dbReference>
<keyword evidence="15" id="KW-0175">Coiled coil</keyword>
<keyword evidence="10" id="KW-0833">Ubl conjugation pathway</keyword>
<feature type="domain" description="RING-type" evidence="18">
    <location>
        <begin position="434"/>
        <end position="647"/>
    </location>
</feature>
<dbReference type="CDD" id="cd22584">
    <property type="entry name" value="Rcat_RBR_unk"/>
    <property type="match status" value="1"/>
</dbReference>
<feature type="domain" description="RING-type" evidence="17">
    <location>
        <begin position="438"/>
        <end position="486"/>
    </location>
</feature>
<keyword evidence="20" id="KW-1185">Reference proteome</keyword>
<comment type="pathway">
    <text evidence="3">Protein modification; protein ubiquitination.</text>
</comment>
<feature type="compositionally biased region" description="Polar residues" evidence="16">
    <location>
        <begin position="83"/>
        <end position="100"/>
    </location>
</feature>
<dbReference type="EMBL" id="CCKQ01012405">
    <property type="protein sequence ID" value="CDW84022.1"/>
    <property type="molecule type" value="Genomic_DNA"/>
</dbReference>
<evidence type="ECO:0000259" key="17">
    <source>
        <dbReference type="PROSITE" id="PS50089"/>
    </source>
</evidence>
<feature type="region of interest" description="Disordered" evidence="16">
    <location>
        <begin position="649"/>
        <end position="682"/>
    </location>
</feature>
<dbReference type="OrthoDB" id="10009520at2759"/>
<evidence type="ECO:0000256" key="10">
    <source>
        <dbReference type="ARBA" id="ARBA00022786"/>
    </source>
</evidence>
<evidence type="ECO:0000256" key="16">
    <source>
        <dbReference type="SAM" id="MobiDB-lite"/>
    </source>
</evidence>
<keyword evidence="6" id="KW-0812">Transmembrane</keyword>
<proteinExistence type="predicted"/>
<evidence type="ECO:0000256" key="12">
    <source>
        <dbReference type="ARBA" id="ARBA00022989"/>
    </source>
</evidence>